<name>A0A8H3GGR6_9AGAM</name>
<dbReference type="EMBL" id="CAJMWT010002739">
    <property type="protein sequence ID" value="CAE6452444.1"/>
    <property type="molecule type" value="Genomic_DNA"/>
</dbReference>
<organism evidence="3 4">
    <name type="scientific">Rhizoctonia solani</name>
    <dbReference type="NCBI Taxonomy" id="456999"/>
    <lineage>
        <taxon>Eukaryota</taxon>
        <taxon>Fungi</taxon>
        <taxon>Dikarya</taxon>
        <taxon>Basidiomycota</taxon>
        <taxon>Agaricomycotina</taxon>
        <taxon>Agaricomycetes</taxon>
        <taxon>Cantharellales</taxon>
        <taxon>Ceratobasidiaceae</taxon>
        <taxon>Rhizoctonia</taxon>
    </lineage>
</organism>
<dbReference type="Proteomes" id="UP000663843">
    <property type="component" value="Unassembled WGS sequence"/>
</dbReference>
<feature type="compositionally biased region" description="Polar residues" evidence="1">
    <location>
        <begin position="1"/>
        <end position="16"/>
    </location>
</feature>
<dbReference type="AlphaFoldDB" id="A0A8H3GGR6"/>
<gene>
    <name evidence="3" type="ORF">RDB_LOCUS88366</name>
</gene>
<protein>
    <recommendedName>
        <fullName evidence="2">DUF7587 domain-containing protein</fullName>
    </recommendedName>
</protein>
<feature type="region of interest" description="Disordered" evidence="1">
    <location>
        <begin position="1"/>
        <end position="21"/>
    </location>
</feature>
<sequence length="537" mass="60839">MHWQNTPAMSSQANHTSSKDHLPDLKSARYLSERVASTRIVFRVFDKDSFRGYDPATGFEASGFDENLFFDETQRAEAHLNWAQCRVVTPWISTTRRWLWAEWEMNRRFGGNFSSSPTRKRPSTGIKVAVIDLEVCRRNSPKPPVHALSVLSPTSEQRNFANLSDEILIYGSIPPAAIISIWTYEKTIGIAGLPGSISLHMPTGSYLAYRDVHARIIESLDNPPELGAWTAREGGEKCAKIVISMLQGGYKQLEEQLDKLIRPIRETRTWAATKTPGFDDQLDSLTRGMGALSTQGSLGEVSNLGINGGGSGPGSTHTMEDAFVHMNKGAYVFQKTITRARQDLTRATQAPIDQNPEYSESTILEAYTALATHRKSVHDRLSDSKPNPNTISPFTHAFDQLLRLELSCLQTQQKCYEFLIVRLARQKIERLRSVALEFARTVPLGLVDRFNVDRFDWASMRWSMMGCVDAWLAPLEKKLDGLEDRVVSGLLLQAKMDWLGSEQRYPKWWEFWGNQLTMDGTEQTRVERYYTYLTNEV</sequence>
<evidence type="ECO:0000313" key="3">
    <source>
        <dbReference type="EMBL" id="CAE6452444.1"/>
    </source>
</evidence>
<proteinExistence type="predicted"/>
<feature type="domain" description="DUF7587" evidence="2">
    <location>
        <begin position="38"/>
        <end position="185"/>
    </location>
</feature>
<evidence type="ECO:0000259" key="2">
    <source>
        <dbReference type="Pfam" id="PF24494"/>
    </source>
</evidence>
<reference evidence="3" key="1">
    <citation type="submission" date="2021-01" db="EMBL/GenBank/DDBJ databases">
        <authorList>
            <person name="Kaushik A."/>
        </authorList>
    </citation>
    <scope>NUCLEOTIDE SEQUENCE</scope>
    <source>
        <strain evidence="3">AG2-2IIIB</strain>
    </source>
</reference>
<comment type="caution">
    <text evidence="3">The sequence shown here is derived from an EMBL/GenBank/DDBJ whole genome shotgun (WGS) entry which is preliminary data.</text>
</comment>
<accession>A0A8H3GGR6</accession>
<evidence type="ECO:0000256" key="1">
    <source>
        <dbReference type="SAM" id="MobiDB-lite"/>
    </source>
</evidence>
<dbReference type="InterPro" id="IPR056009">
    <property type="entry name" value="DUF7587"/>
</dbReference>
<dbReference type="Pfam" id="PF24494">
    <property type="entry name" value="DUF7587"/>
    <property type="match status" value="1"/>
</dbReference>
<evidence type="ECO:0000313" key="4">
    <source>
        <dbReference type="Proteomes" id="UP000663843"/>
    </source>
</evidence>